<name>A0ABV3D634_STREX</name>
<dbReference type="EMBL" id="JBEZAM010000086">
    <property type="protein sequence ID" value="MEU7297928.1"/>
    <property type="molecule type" value="Genomic_DNA"/>
</dbReference>
<gene>
    <name evidence="2" type="ORF">AB0A76_32820</name>
</gene>
<comment type="caution">
    <text evidence="2">The sequence shown here is derived from an EMBL/GenBank/DDBJ whole genome shotgun (WGS) entry which is preliminary data.</text>
</comment>
<dbReference type="RefSeq" id="WP_359216145.1">
    <property type="nucleotide sequence ID" value="NZ_JBEZAM010000086.1"/>
</dbReference>
<evidence type="ECO:0008006" key="4">
    <source>
        <dbReference type="Google" id="ProtNLM"/>
    </source>
</evidence>
<proteinExistence type="predicted"/>
<dbReference type="Proteomes" id="UP001551210">
    <property type="component" value="Unassembled WGS sequence"/>
</dbReference>
<keyword evidence="3" id="KW-1185">Reference proteome</keyword>
<feature type="signal peptide" evidence="1">
    <location>
        <begin position="1"/>
        <end position="29"/>
    </location>
</feature>
<protein>
    <recommendedName>
        <fullName evidence="4">PknH-like extracellular domain-containing protein</fullName>
    </recommendedName>
</protein>
<accession>A0ABV3D634</accession>
<evidence type="ECO:0000256" key="1">
    <source>
        <dbReference type="SAM" id="SignalP"/>
    </source>
</evidence>
<keyword evidence="1" id="KW-0732">Signal</keyword>
<evidence type="ECO:0000313" key="2">
    <source>
        <dbReference type="EMBL" id="MEU7297928.1"/>
    </source>
</evidence>
<feature type="chain" id="PRO_5045532595" description="PknH-like extracellular domain-containing protein" evidence="1">
    <location>
        <begin position="30"/>
        <end position="218"/>
    </location>
</feature>
<sequence length="218" mass="22731">MAKLRSALIVTTVALGLATVAAVPSSASSAPAAHPAKAARAVAAQAALPQFLAAREMPASLTPWSADPVVAGLPEGGAVCAPGVVPSQGTRHREFRTELDTNGTQITTVARTEADAVRLVDALRKSLAGCGARIERQNPGVDAVSRYHGALAVEEGAHVYSLDTADPEVGNADIHLFSVGRDDRTVTYLRWGQMGDLKDAPLTAFRATTRTAVNKLWS</sequence>
<evidence type="ECO:0000313" key="3">
    <source>
        <dbReference type="Proteomes" id="UP001551210"/>
    </source>
</evidence>
<organism evidence="2 3">
    <name type="scientific">Streptomyces exfoliatus</name>
    <name type="common">Streptomyces hydrogenans</name>
    <dbReference type="NCBI Taxonomy" id="1905"/>
    <lineage>
        <taxon>Bacteria</taxon>
        <taxon>Bacillati</taxon>
        <taxon>Actinomycetota</taxon>
        <taxon>Actinomycetes</taxon>
        <taxon>Kitasatosporales</taxon>
        <taxon>Streptomycetaceae</taxon>
        <taxon>Streptomyces</taxon>
    </lineage>
</organism>
<reference evidence="2 3" key="1">
    <citation type="submission" date="2024-06" db="EMBL/GenBank/DDBJ databases">
        <title>The Natural Products Discovery Center: Release of the First 8490 Sequenced Strains for Exploring Actinobacteria Biosynthetic Diversity.</title>
        <authorList>
            <person name="Kalkreuter E."/>
            <person name="Kautsar S.A."/>
            <person name="Yang D."/>
            <person name="Bader C.D."/>
            <person name="Teijaro C.N."/>
            <person name="Fluegel L."/>
            <person name="Davis C.M."/>
            <person name="Simpson J.R."/>
            <person name="Lauterbach L."/>
            <person name="Steele A.D."/>
            <person name="Gui C."/>
            <person name="Meng S."/>
            <person name="Li G."/>
            <person name="Viehrig K."/>
            <person name="Ye F."/>
            <person name="Su P."/>
            <person name="Kiefer A.F."/>
            <person name="Nichols A."/>
            <person name="Cepeda A.J."/>
            <person name="Yan W."/>
            <person name="Fan B."/>
            <person name="Jiang Y."/>
            <person name="Adhikari A."/>
            <person name="Zheng C.-J."/>
            <person name="Schuster L."/>
            <person name="Cowan T.M."/>
            <person name="Smanski M.J."/>
            <person name="Chevrette M.G."/>
            <person name="De Carvalho L.P.S."/>
            <person name="Shen B."/>
        </authorList>
    </citation>
    <scope>NUCLEOTIDE SEQUENCE [LARGE SCALE GENOMIC DNA]</scope>
    <source>
        <strain evidence="2 3">NPDC045705</strain>
    </source>
</reference>